<evidence type="ECO:0000256" key="1">
    <source>
        <dbReference type="SAM" id="MobiDB-lite"/>
    </source>
</evidence>
<dbReference type="AlphaFoldDB" id="A0A699XPE5"/>
<name>A0A699XPE5_TANCI</name>
<organism evidence="2">
    <name type="scientific">Tanacetum cinerariifolium</name>
    <name type="common">Dalmatian daisy</name>
    <name type="synonym">Chrysanthemum cinerariifolium</name>
    <dbReference type="NCBI Taxonomy" id="118510"/>
    <lineage>
        <taxon>Eukaryota</taxon>
        <taxon>Viridiplantae</taxon>
        <taxon>Streptophyta</taxon>
        <taxon>Embryophyta</taxon>
        <taxon>Tracheophyta</taxon>
        <taxon>Spermatophyta</taxon>
        <taxon>Magnoliopsida</taxon>
        <taxon>eudicotyledons</taxon>
        <taxon>Gunneridae</taxon>
        <taxon>Pentapetalae</taxon>
        <taxon>asterids</taxon>
        <taxon>campanulids</taxon>
        <taxon>Asterales</taxon>
        <taxon>Asteraceae</taxon>
        <taxon>Asteroideae</taxon>
        <taxon>Anthemideae</taxon>
        <taxon>Anthemidinae</taxon>
        <taxon>Tanacetum</taxon>
    </lineage>
</organism>
<accession>A0A699XPE5</accession>
<feature type="non-terminal residue" evidence="2">
    <location>
        <position position="1"/>
    </location>
</feature>
<evidence type="ECO:0000313" key="2">
    <source>
        <dbReference type="EMBL" id="GFD60150.1"/>
    </source>
</evidence>
<sequence>AQRWPGNLAARYRAGGDHRPGAAWKNQRRAAGRPGTALAALARHVHGASMNLLDLEVQRKAFADTLVLHNVRIQLRQGEVV</sequence>
<reference evidence="2" key="1">
    <citation type="journal article" date="2019" name="Sci. Rep.">
        <title>Draft genome of Tanacetum cinerariifolium, the natural source of mosquito coil.</title>
        <authorList>
            <person name="Yamashiro T."/>
            <person name="Shiraishi A."/>
            <person name="Satake H."/>
            <person name="Nakayama K."/>
        </authorList>
    </citation>
    <scope>NUCLEOTIDE SEQUENCE</scope>
</reference>
<feature type="region of interest" description="Disordered" evidence="1">
    <location>
        <begin position="1"/>
        <end position="30"/>
    </location>
</feature>
<comment type="caution">
    <text evidence="2">The sequence shown here is derived from an EMBL/GenBank/DDBJ whole genome shotgun (WGS) entry which is preliminary data.</text>
</comment>
<protein>
    <submittedName>
        <fullName evidence="2">Uncharacterized protein</fullName>
    </submittedName>
</protein>
<proteinExistence type="predicted"/>
<gene>
    <name evidence="2" type="ORF">Tci_932119</name>
</gene>
<feature type="non-terminal residue" evidence="2">
    <location>
        <position position="81"/>
    </location>
</feature>
<dbReference type="EMBL" id="BKCJ011874129">
    <property type="protein sequence ID" value="GFD60150.1"/>
    <property type="molecule type" value="Genomic_DNA"/>
</dbReference>